<evidence type="ECO:0000313" key="3">
    <source>
        <dbReference type="EMBL" id="EDO31315.1"/>
    </source>
</evidence>
<dbReference type="InParanoid" id="A7SYC2"/>
<evidence type="ECO:0000256" key="1">
    <source>
        <dbReference type="ARBA" id="ARBA00022505"/>
    </source>
</evidence>
<gene>
    <name evidence="3" type="ORF">NEMVEDRAFT_v1g72086</name>
</gene>
<dbReference type="PhylomeDB" id="A7SYC2"/>
<dbReference type="HOGENOM" id="CLU_001681_3_2_1"/>
<dbReference type="AlphaFoldDB" id="A7SYC2"/>
<feature type="domain" description="Aldehyde oxidase/xanthine dehydrogenase second molybdopterin binding" evidence="2">
    <location>
        <begin position="15"/>
        <end position="133"/>
    </location>
</feature>
<dbReference type="Proteomes" id="UP000001593">
    <property type="component" value="Unassembled WGS sequence"/>
</dbReference>
<evidence type="ECO:0000259" key="2">
    <source>
        <dbReference type="Pfam" id="PF20256"/>
    </source>
</evidence>
<dbReference type="InterPro" id="IPR016208">
    <property type="entry name" value="Ald_Oxase/xanthine_DH-like"/>
</dbReference>
<dbReference type="eggNOG" id="KOG0430">
    <property type="taxonomic scope" value="Eukaryota"/>
</dbReference>
<dbReference type="STRING" id="45351.A7SYC2"/>
<sequence>CQILNERLAPLKENMKGVPWPKLIKKAGQQKIELSALSMSKGEHNGEYVGYGVACAEAEVDILTGERQIVRCDIIHDCGESMNPEVDVGQVEGAFIMAMGYWLQEKVYFDQQTGKQLSTGTWTYKPPTAKDIPVDFRVTLLKNAPNPVGFLRSKAVGEPPATMACSCLFAVKHAIEAARREF</sequence>
<feature type="non-terminal residue" evidence="3">
    <location>
        <position position="182"/>
    </location>
</feature>
<dbReference type="GO" id="GO:0005506">
    <property type="term" value="F:iron ion binding"/>
    <property type="evidence" value="ECO:0007669"/>
    <property type="project" value="InterPro"/>
</dbReference>
<protein>
    <recommendedName>
        <fullName evidence="2">Aldehyde oxidase/xanthine dehydrogenase second molybdopterin binding domain-containing protein</fullName>
    </recommendedName>
</protein>
<dbReference type="PANTHER" id="PTHR11908">
    <property type="entry name" value="XANTHINE DEHYDROGENASE"/>
    <property type="match status" value="1"/>
</dbReference>
<feature type="non-terminal residue" evidence="3">
    <location>
        <position position="1"/>
    </location>
</feature>
<keyword evidence="1" id="KW-0500">Molybdenum</keyword>
<dbReference type="InterPro" id="IPR046867">
    <property type="entry name" value="AldOxase/xan_DH_MoCoBD2"/>
</dbReference>
<dbReference type="InterPro" id="IPR037165">
    <property type="entry name" value="AldOxase/xan_DH_Mopterin-bd_sf"/>
</dbReference>
<proteinExistence type="predicted"/>
<accession>A7SYC2</accession>
<dbReference type="GO" id="GO:0016491">
    <property type="term" value="F:oxidoreductase activity"/>
    <property type="evidence" value="ECO:0007669"/>
    <property type="project" value="InterPro"/>
</dbReference>
<dbReference type="SUPFAM" id="SSF56003">
    <property type="entry name" value="Molybdenum cofactor-binding domain"/>
    <property type="match status" value="1"/>
</dbReference>
<dbReference type="PANTHER" id="PTHR11908:SF132">
    <property type="entry name" value="ALDEHYDE OXIDASE 1-RELATED"/>
    <property type="match status" value="1"/>
</dbReference>
<dbReference type="EMBL" id="DS469916">
    <property type="protein sequence ID" value="EDO31315.1"/>
    <property type="molecule type" value="Genomic_DNA"/>
</dbReference>
<organism evidence="3 4">
    <name type="scientific">Nematostella vectensis</name>
    <name type="common">Starlet sea anemone</name>
    <dbReference type="NCBI Taxonomy" id="45351"/>
    <lineage>
        <taxon>Eukaryota</taxon>
        <taxon>Metazoa</taxon>
        <taxon>Cnidaria</taxon>
        <taxon>Anthozoa</taxon>
        <taxon>Hexacorallia</taxon>
        <taxon>Actiniaria</taxon>
        <taxon>Edwardsiidae</taxon>
        <taxon>Nematostella</taxon>
    </lineage>
</organism>
<dbReference type="Pfam" id="PF20256">
    <property type="entry name" value="MoCoBD_2"/>
    <property type="match status" value="1"/>
</dbReference>
<name>A7SYC2_NEMVE</name>
<dbReference type="OMA" id="WISEQIV"/>
<dbReference type="Gene3D" id="3.30.365.10">
    <property type="entry name" value="Aldehyde oxidase/xanthine dehydrogenase, molybdopterin binding domain"/>
    <property type="match status" value="1"/>
</dbReference>
<evidence type="ECO:0000313" key="4">
    <source>
        <dbReference type="Proteomes" id="UP000001593"/>
    </source>
</evidence>
<dbReference type="FunFam" id="3.30.365.10:FF:000009">
    <property type="entry name" value="Aldehyde oxidase"/>
    <property type="match status" value="1"/>
</dbReference>
<reference evidence="3 4" key="1">
    <citation type="journal article" date="2007" name="Science">
        <title>Sea anemone genome reveals ancestral eumetazoan gene repertoire and genomic organization.</title>
        <authorList>
            <person name="Putnam N.H."/>
            <person name="Srivastava M."/>
            <person name="Hellsten U."/>
            <person name="Dirks B."/>
            <person name="Chapman J."/>
            <person name="Salamov A."/>
            <person name="Terry A."/>
            <person name="Shapiro H."/>
            <person name="Lindquist E."/>
            <person name="Kapitonov V.V."/>
            <person name="Jurka J."/>
            <person name="Genikhovich G."/>
            <person name="Grigoriev I.V."/>
            <person name="Lucas S.M."/>
            <person name="Steele R.E."/>
            <person name="Finnerty J.R."/>
            <person name="Technau U."/>
            <person name="Martindale M.Q."/>
            <person name="Rokhsar D.S."/>
        </authorList>
    </citation>
    <scope>NUCLEOTIDE SEQUENCE [LARGE SCALE GENOMIC DNA]</scope>
    <source>
        <strain evidence="4">CH2 X CH6</strain>
    </source>
</reference>
<keyword evidence="4" id="KW-1185">Reference proteome</keyword>